<dbReference type="FunFam" id="3.10.20.810:FF:000001">
    <property type="entry name" value="Histidine biosynthesis bifunctional protein HisIE"/>
    <property type="match status" value="1"/>
</dbReference>
<keyword evidence="7" id="KW-0378">Hydrolase</keyword>
<dbReference type="EMBL" id="CAEZXB010000001">
    <property type="protein sequence ID" value="CAB4664788.1"/>
    <property type="molecule type" value="Genomic_DNA"/>
</dbReference>
<evidence type="ECO:0000259" key="9">
    <source>
        <dbReference type="Pfam" id="PF01502"/>
    </source>
</evidence>
<dbReference type="HAMAP" id="MF_01021">
    <property type="entry name" value="HisI"/>
    <property type="match status" value="1"/>
</dbReference>
<dbReference type="UniPathway" id="UPA00031">
    <property type="reaction ID" value="UER00008"/>
</dbReference>
<keyword evidence="5" id="KW-0963">Cytoplasm</keyword>
<feature type="domain" description="Phosphoribosyl-AMP cyclohydrolase" evidence="9">
    <location>
        <begin position="32"/>
        <end position="104"/>
    </location>
</feature>
<dbReference type="EMBL" id="CAFBAA010000002">
    <property type="protein sequence ID" value="CAB4840422.1"/>
    <property type="molecule type" value="Genomic_DNA"/>
</dbReference>
<dbReference type="Pfam" id="PF01502">
    <property type="entry name" value="PRA-CH"/>
    <property type="match status" value="1"/>
</dbReference>
<name>A0A6J6LUU9_9ZZZZ</name>
<keyword evidence="8" id="KW-0368">Histidine biosynthesis</keyword>
<dbReference type="GO" id="GO:0004635">
    <property type="term" value="F:phosphoribosyl-AMP cyclohydrolase activity"/>
    <property type="evidence" value="ECO:0007669"/>
    <property type="project" value="UniProtKB-EC"/>
</dbReference>
<gene>
    <name evidence="10" type="ORF">UFOPK2342_00068</name>
    <name evidence="11" type="ORF">UFOPK2423_00786</name>
    <name evidence="12" type="ORF">UFOPK3266_00126</name>
    <name evidence="13" type="ORF">UFOPK4367_00337</name>
</gene>
<evidence type="ECO:0000313" key="12">
    <source>
        <dbReference type="EMBL" id="CAB4840422.1"/>
    </source>
</evidence>
<dbReference type="PANTHER" id="PTHR42945">
    <property type="entry name" value="HISTIDINE BIOSYNTHESIS BIFUNCTIONAL PROTEIN"/>
    <property type="match status" value="1"/>
</dbReference>
<evidence type="ECO:0000256" key="4">
    <source>
        <dbReference type="ARBA" id="ARBA00017720"/>
    </source>
</evidence>
<proteinExistence type="inferred from homology"/>
<reference evidence="10" key="1">
    <citation type="submission" date="2020-05" db="EMBL/GenBank/DDBJ databases">
        <authorList>
            <person name="Chiriac C."/>
            <person name="Salcher M."/>
            <person name="Ghai R."/>
            <person name="Kavagutti S V."/>
        </authorList>
    </citation>
    <scope>NUCLEOTIDE SEQUENCE</scope>
</reference>
<dbReference type="EMBL" id="CAFBRC010000015">
    <property type="protein sequence ID" value="CAB5072727.1"/>
    <property type="molecule type" value="Genomic_DNA"/>
</dbReference>
<sequence>MAFDLSSAEIKWNADGLIPAIVQDAASGEVLMLAWVNSAALELTQSQGWATYWSRSRAELWTKGATSGNVQRVVRISLDCDGDTLLYQVEQEGAACHTGERTCFAGRSDRP</sequence>
<evidence type="ECO:0000256" key="5">
    <source>
        <dbReference type="ARBA" id="ARBA00022490"/>
    </source>
</evidence>
<dbReference type="EC" id="3.5.4.19" evidence="3"/>
<dbReference type="InterPro" id="IPR002496">
    <property type="entry name" value="PRib_AMP_CycHydrolase_dom"/>
</dbReference>
<accession>A0A6J6LUU9</accession>
<evidence type="ECO:0000313" key="13">
    <source>
        <dbReference type="EMBL" id="CAB5072727.1"/>
    </source>
</evidence>
<dbReference type="GO" id="GO:0000105">
    <property type="term" value="P:L-histidine biosynthetic process"/>
    <property type="evidence" value="ECO:0007669"/>
    <property type="project" value="UniProtKB-UniPathway"/>
</dbReference>
<protein>
    <recommendedName>
        <fullName evidence="4">Histidine biosynthesis bifunctional protein HisIE</fullName>
        <ecNumber evidence="3">3.5.4.19</ecNumber>
    </recommendedName>
</protein>
<dbReference type="PANTHER" id="PTHR42945:SF1">
    <property type="entry name" value="HISTIDINE BIOSYNTHESIS BIFUNCTIONAL PROTEIN HIS7"/>
    <property type="match status" value="1"/>
</dbReference>
<dbReference type="SUPFAM" id="SSF141734">
    <property type="entry name" value="HisI-like"/>
    <property type="match status" value="1"/>
</dbReference>
<comment type="catalytic activity">
    <reaction evidence="1">
        <text>1-(5-phospho-beta-D-ribosyl)-5'-AMP + H2O = 1-(5-phospho-beta-D-ribosyl)-5-[(5-phospho-beta-D-ribosylamino)methylideneamino]imidazole-4-carboxamide</text>
        <dbReference type="Rhea" id="RHEA:20049"/>
        <dbReference type="ChEBI" id="CHEBI:15377"/>
        <dbReference type="ChEBI" id="CHEBI:58435"/>
        <dbReference type="ChEBI" id="CHEBI:59457"/>
        <dbReference type="EC" id="3.5.4.19"/>
    </reaction>
</comment>
<evidence type="ECO:0000256" key="7">
    <source>
        <dbReference type="ARBA" id="ARBA00022801"/>
    </source>
</evidence>
<keyword evidence="6" id="KW-0028">Amino-acid biosynthesis</keyword>
<evidence type="ECO:0000256" key="1">
    <source>
        <dbReference type="ARBA" id="ARBA00000024"/>
    </source>
</evidence>
<organism evidence="10">
    <name type="scientific">freshwater metagenome</name>
    <dbReference type="NCBI Taxonomy" id="449393"/>
    <lineage>
        <taxon>unclassified sequences</taxon>
        <taxon>metagenomes</taxon>
        <taxon>ecological metagenomes</taxon>
    </lineage>
</organism>
<dbReference type="InterPro" id="IPR026660">
    <property type="entry name" value="PRA-CH"/>
</dbReference>
<dbReference type="AlphaFoldDB" id="A0A6J6LUU9"/>
<dbReference type="NCBIfam" id="NF000768">
    <property type="entry name" value="PRK00051.1"/>
    <property type="match status" value="1"/>
</dbReference>
<evidence type="ECO:0000256" key="8">
    <source>
        <dbReference type="ARBA" id="ARBA00023102"/>
    </source>
</evidence>
<dbReference type="GO" id="GO:0004636">
    <property type="term" value="F:phosphoribosyl-ATP diphosphatase activity"/>
    <property type="evidence" value="ECO:0007669"/>
    <property type="project" value="UniProtKB-ARBA"/>
</dbReference>
<comment type="pathway">
    <text evidence="2">Amino-acid biosynthesis; L-histidine biosynthesis; L-histidine from 5-phospho-alpha-D-ribose 1-diphosphate: step 3/9.</text>
</comment>
<dbReference type="Gene3D" id="3.10.20.810">
    <property type="entry name" value="Phosphoribosyl-AMP cyclohydrolase"/>
    <property type="match status" value="1"/>
</dbReference>
<evidence type="ECO:0000256" key="3">
    <source>
        <dbReference type="ARBA" id="ARBA00012721"/>
    </source>
</evidence>
<evidence type="ECO:0000256" key="6">
    <source>
        <dbReference type="ARBA" id="ARBA00022605"/>
    </source>
</evidence>
<dbReference type="InterPro" id="IPR038019">
    <property type="entry name" value="PRib_AMP_CycHydrolase_sf"/>
</dbReference>
<evidence type="ECO:0000313" key="10">
    <source>
        <dbReference type="EMBL" id="CAB4664788.1"/>
    </source>
</evidence>
<evidence type="ECO:0000256" key="2">
    <source>
        <dbReference type="ARBA" id="ARBA00005169"/>
    </source>
</evidence>
<evidence type="ECO:0000313" key="11">
    <source>
        <dbReference type="EMBL" id="CAB4694486.1"/>
    </source>
</evidence>
<dbReference type="EMBL" id="CAEZXN010000014">
    <property type="protein sequence ID" value="CAB4694486.1"/>
    <property type="molecule type" value="Genomic_DNA"/>
</dbReference>